<name>A0AAX2H1T7_9PSED</name>
<proteinExistence type="predicted"/>
<comment type="caution">
    <text evidence="1">The sequence shown here is derived from an EMBL/GenBank/DDBJ whole genome shotgun (WGS) entry which is preliminary data.</text>
</comment>
<dbReference type="Proteomes" id="UP000219564">
    <property type="component" value="Unassembled WGS sequence"/>
</dbReference>
<dbReference type="AlphaFoldDB" id="A0AAX2H1T7"/>
<evidence type="ECO:0000313" key="1">
    <source>
        <dbReference type="EMBL" id="SOB49180.1"/>
    </source>
</evidence>
<dbReference type="EMBL" id="OBKZ01000003">
    <property type="protein sequence ID" value="SOB49180.1"/>
    <property type="molecule type" value="Genomic_DNA"/>
</dbReference>
<accession>A0AAX2H1T7</accession>
<sequence length="63" mass="7325">MQQDATSQVFGLSVGRFSKVIKSRQWMLEWGGTLEWGGMHTSAYDELPPSLVTRRWKWLANLR</sequence>
<evidence type="ECO:0000313" key="2">
    <source>
        <dbReference type="Proteomes" id="UP000219564"/>
    </source>
</evidence>
<reference evidence="1 2" key="1">
    <citation type="submission" date="2017-08" db="EMBL/GenBank/DDBJ databases">
        <authorList>
            <person name="Chaillou S."/>
        </authorList>
    </citation>
    <scope>NUCLEOTIDE SEQUENCE [LARGE SCALE GENOMIC DNA]</scope>
    <source>
        <strain evidence="1 2">MFPA15A1205</strain>
    </source>
</reference>
<organism evidence="1 2">
    <name type="scientific">Pseudomonas lundensis</name>
    <dbReference type="NCBI Taxonomy" id="86185"/>
    <lineage>
        <taxon>Bacteria</taxon>
        <taxon>Pseudomonadati</taxon>
        <taxon>Pseudomonadota</taxon>
        <taxon>Gammaproteobacteria</taxon>
        <taxon>Pseudomonadales</taxon>
        <taxon>Pseudomonadaceae</taxon>
        <taxon>Pseudomonas</taxon>
    </lineage>
</organism>
<gene>
    <name evidence="1" type="ORF">PLUA15_110001</name>
</gene>
<protein>
    <submittedName>
        <fullName evidence="1">Uncharacterized protein</fullName>
    </submittedName>
</protein>